<evidence type="ECO:0000313" key="11">
    <source>
        <dbReference type="EMBL" id="ABC84461.1"/>
    </source>
</evidence>
<dbReference type="InterPro" id="IPR020841">
    <property type="entry name" value="PKS_Beta-ketoAc_synthase_dom"/>
</dbReference>
<dbReference type="PROSITE" id="PS00012">
    <property type="entry name" value="PHOSPHOPANTETHEINE"/>
    <property type="match status" value="1"/>
</dbReference>
<dbReference type="Pfam" id="PF08990">
    <property type="entry name" value="Docking"/>
    <property type="match status" value="1"/>
</dbReference>
<dbReference type="SMART" id="SM00822">
    <property type="entry name" value="PKS_KR"/>
    <property type="match status" value="1"/>
</dbReference>
<keyword evidence="6" id="KW-0511">Multifunctional enzyme</keyword>
<feature type="compositionally biased region" description="Low complexity" evidence="8">
    <location>
        <begin position="467"/>
        <end position="492"/>
    </location>
</feature>
<dbReference type="SMART" id="SM00825">
    <property type="entry name" value="PKS_KS"/>
    <property type="match status" value="1"/>
</dbReference>
<dbReference type="SMART" id="SM00827">
    <property type="entry name" value="PKS_AT"/>
    <property type="match status" value="1"/>
</dbReference>
<dbReference type="Pfam" id="PF18369">
    <property type="entry name" value="PKS_DE"/>
    <property type="match status" value="1"/>
</dbReference>
<dbReference type="SMART" id="SM01294">
    <property type="entry name" value="PKS_PP_betabranch"/>
    <property type="match status" value="1"/>
</dbReference>
<reference evidence="11" key="1">
    <citation type="journal article" date="2007" name="Chem. Biol.">
        <title>Insights into polyether biosynthesis from analysis of the nigericin biosynthetic gene cluster in Streptomyces sp. DSM4137.</title>
        <authorList>
            <person name="Harvey B.M."/>
            <person name="Mironenko T."/>
            <person name="Sun Y."/>
            <person name="Hong H."/>
            <person name="Deng Z."/>
            <person name="Leadlay P.F."/>
            <person name="Weissman K.J."/>
            <person name="Haydock S.F."/>
        </authorList>
    </citation>
    <scope>NUCLEOTIDE SEQUENCE</scope>
    <source>
        <strain evidence="11">DSM 4137</strain>
    </source>
</reference>
<dbReference type="NCBIfam" id="NF045894">
    <property type="entry name" value="PKS_plus_SDR"/>
    <property type="match status" value="1"/>
</dbReference>
<dbReference type="Pfam" id="PF00109">
    <property type="entry name" value="ketoacyl-synt"/>
    <property type="match status" value="1"/>
</dbReference>
<dbReference type="SMART" id="SM00823">
    <property type="entry name" value="PKS_PP"/>
    <property type="match status" value="1"/>
</dbReference>
<dbReference type="GO" id="GO:0033068">
    <property type="term" value="P:macrolide biosynthetic process"/>
    <property type="evidence" value="ECO:0007669"/>
    <property type="project" value="UniProtKB-ARBA"/>
</dbReference>
<dbReference type="FunFam" id="3.40.47.10:FF:000019">
    <property type="entry name" value="Polyketide synthase type I"/>
    <property type="match status" value="1"/>
</dbReference>
<dbReference type="GO" id="GO:0006633">
    <property type="term" value="P:fatty acid biosynthetic process"/>
    <property type="evidence" value="ECO:0007669"/>
    <property type="project" value="InterPro"/>
</dbReference>
<dbReference type="SUPFAM" id="SSF52151">
    <property type="entry name" value="FabD/lysophospholipase-like"/>
    <property type="match status" value="1"/>
</dbReference>
<dbReference type="InterPro" id="IPR020806">
    <property type="entry name" value="PKS_PP-bd"/>
</dbReference>
<evidence type="ECO:0000256" key="7">
    <source>
        <dbReference type="ARBA" id="ARBA00023315"/>
    </source>
</evidence>
<feature type="region of interest" description="Disordered" evidence="8">
    <location>
        <begin position="467"/>
        <end position="493"/>
    </location>
</feature>
<dbReference type="CDD" id="cd00833">
    <property type="entry name" value="PKS"/>
    <property type="match status" value="1"/>
</dbReference>
<evidence type="ECO:0000256" key="8">
    <source>
        <dbReference type="SAM" id="MobiDB-lite"/>
    </source>
</evidence>
<dbReference type="CDD" id="cd08952">
    <property type="entry name" value="KR_1_SDR_x"/>
    <property type="match status" value="1"/>
</dbReference>
<dbReference type="Pfam" id="PF16197">
    <property type="entry name" value="KAsynt_C_assoc"/>
    <property type="match status" value="1"/>
</dbReference>
<keyword evidence="3" id="KW-0597">Phosphoprotein</keyword>
<dbReference type="InterPro" id="IPR036299">
    <property type="entry name" value="Polyketide_synth_docking_sf"/>
</dbReference>
<keyword evidence="7" id="KW-0012">Acyltransferase</keyword>
<organism evidence="11">
    <name type="scientific">Streptomyces violaceusniger</name>
    <dbReference type="NCBI Taxonomy" id="68280"/>
    <lineage>
        <taxon>Bacteria</taxon>
        <taxon>Bacillati</taxon>
        <taxon>Actinomycetota</taxon>
        <taxon>Actinomycetes</taxon>
        <taxon>Kitasatosporales</taxon>
        <taxon>Streptomycetaceae</taxon>
        <taxon>Streptomyces</taxon>
        <taxon>Streptomyces violaceusniger group</taxon>
    </lineage>
</organism>
<evidence type="ECO:0000259" key="10">
    <source>
        <dbReference type="PROSITE" id="PS52004"/>
    </source>
</evidence>
<dbReference type="EMBL" id="DQ354110">
    <property type="protein sequence ID" value="ABC84461.1"/>
    <property type="molecule type" value="Genomic_DNA"/>
</dbReference>
<evidence type="ECO:0000256" key="2">
    <source>
        <dbReference type="ARBA" id="ARBA00022450"/>
    </source>
</evidence>
<dbReference type="PANTHER" id="PTHR43775:SF51">
    <property type="entry name" value="INACTIVE PHENOLPHTHIOCEROL SYNTHESIS POLYKETIDE SYNTHASE TYPE I PKS1-RELATED"/>
    <property type="match status" value="1"/>
</dbReference>
<dbReference type="Gene3D" id="3.40.50.11460">
    <property type="match status" value="1"/>
</dbReference>
<evidence type="ECO:0000256" key="3">
    <source>
        <dbReference type="ARBA" id="ARBA00022553"/>
    </source>
</evidence>
<dbReference type="Gene3D" id="3.40.366.10">
    <property type="entry name" value="Malonyl-Coenzyme A Acyl Carrier Protein, domain 2"/>
    <property type="match status" value="1"/>
</dbReference>
<dbReference type="InterPro" id="IPR036736">
    <property type="entry name" value="ACP-like_sf"/>
</dbReference>
<dbReference type="SUPFAM" id="SSF47336">
    <property type="entry name" value="ACP-like"/>
    <property type="match status" value="1"/>
</dbReference>
<dbReference type="InterPro" id="IPR016039">
    <property type="entry name" value="Thiolase-like"/>
</dbReference>
<evidence type="ECO:0000259" key="9">
    <source>
        <dbReference type="PROSITE" id="PS50075"/>
    </source>
</evidence>
<dbReference type="InterPro" id="IPR015083">
    <property type="entry name" value="NorB/c/GfsB-D-like_docking"/>
</dbReference>
<comment type="cofactor">
    <cofactor evidence="1">
        <name>pantetheine 4'-phosphate</name>
        <dbReference type="ChEBI" id="CHEBI:47942"/>
    </cofactor>
</comment>
<dbReference type="Gene3D" id="3.40.50.720">
    <property type="entry name" value="NAD(P)-binding Rossmann-like Domain"/>
    <property type="match status" value="1"/>
</dbReference>
<dbReference type="Gene3D" id="6.10.40.10">
    <property type="match status" value="1"/>
</dbReference>
<dbReference type="SUPFAM" id="SSF55048">
    <property type="entry name" value="Probable ACP-binding domain of malonyl-CoA ACP transacylase"/>
    <property type="match status" value="1"/>
</dbReference>
<keyword evidence="5" id="KW-0045">Antibiotic biosynthesis</keyword>
<dbReference type="Pfam" id="PF00698">
    <property type="entry name" value="Acyl_transf_1"/>
    <property type="match status" value="1"/>
</dbReference>
<dbReference type="PANTHER" id="PTHR43775">
    <property type="entry name" value="FATTY ACID SYNTHASE"/>
    <property type="match status" value="1"/>
</dbReference>
<dbReference type="SUPFAM" id="SSF51735">
    <property type="entry name" value="NAD(P)-binding Rossmann-fold domains"/>
    <property type="match status" value="2"/>
</dbReference>
<dbReference type="InterPro" id="IPR014031">
    <property type="entry name" value="Ketoacyl_synth_C"/>
</dbReference>
<dbReference type="Pfam" id="PF00550">
    <property type="entry name" value="PP-binding"/>
    <property type="match status" value="1"/>
</dbReference>
<dbReference type="SUPFAM" id="SSF53901">
    <property type="entry name" value="Thiolase-like"/>
    <property type="match status" value="1"/>
</dbReference>
<evidence type="ECO:0000256" key="4">
    <source>
        <dbReference type="ARBA" id="ARBA00022679"/>
    </source>
</evidence>
<dbReference type="PROSITE" id="PS00606">
    <property type="entry name" value="KS3_1"/>
    <property type="match status" value="1"/>
</dbReference>
<dbReference type="InterPro" id="IPR032821">
    <property type="entry name" value="PKS_assoc"/>
</dbReference>
<dbReference type="InterPro" id="IPR014043">
    <property type="entry name" value="Acyl_transferase_dom"/>
</dbReference>
<dbReference type="InterPro" id="IPR057326">
    <property type="entry name" value="KR_dom"/>
</dbReference>
<dbReference type="GO" id="GO:0004315">
    <property type="term" value="F:3-oxoacyl-[acyl-carrier-protein] synthase activity"/>
    <property type="evidence" value="ECO:0007669"/>
    <property type="project" value="InterPro"/>
</dbReference>
<dbReference type="PROSITE" id="PS52004">
    <property type="entry name" value="KS3_2"/>
    <property type="match status" value="1"/>
</dbReference>
<dbReference type="FunFam" id="3.40.366.10:FF:000002">
    <property type="entry name" value="Probable polyketide synthase 2"/>
    <property type="match status" value="1"/>
</dbReference>
<name>Q27W68_STRVO</name>
<evidence type="ECO:0000256" key="1">
    <source>
        <dbReference type="ARBA" id="ARBA00001957"/>
    </source>
</evidence>
<dbReference type="Pfam" id="PF02801">
    <property type="entry name" value="Ketoacyl-synt_C"/>
    <property type="match status" value="1"/>
</dbReference>
<dbReference type="FunFam" id="1.10.1200.10:FF:000007">
    <property type="entry name" value="Probable polyketide synthase pks17"/>
    <property type="match status" value="1"/>
</dbReference>
<evidence type="ECO:0000256" key="6">
    <source>
        <dbReference type="ARBA" id="ARBA00023268"/>
    </source>
</evidence>
<dbReference type="InterPro" id="IPR006162">
    <property type="entry name" value="Ppantetheine_attach_site"/>
</dbReference>
<dbReference type="InterPro" id="IPR018201">
    <property type="entry name" value="Ketoacyl_synth_AS"/>
</dbReference>
<dbReference type="Pfam" id="PF08659">
    <property type="entry name" value="KR"/>
    <property type="match status" value="1"/>
</dbReference>
<dbReference type="InterPro" id="IPR013968">
    <property type="entry name" value="PKS_KR"/>
</dbReference>
<accession>Q27W68</accession>
<dbReference type="Gene3D" id="3.40.47.10">
    <property type="match status" value="1"/>
</dbReference>
<feature type="region of interest" description="Disordered" evidence="8">
    <location>
        <begin position="1414"/>
        <end position="1459"/>
    </location>
</feature>
<dbReference type="Gene3D" id="3.30.70.3290">
    <property type="match status" value="1"/>
</dbReference>
<sequence>MSGTEEKLRQYLKRVTVDLGQARQRLREMEERSQEPVAIVSMACRYPGGVGCPEELWELVASGGDGITAFPTDRGWDLDGLYHPDPDHPGTSYVRHGGFLGGTDRTDGTDRFDAEFFGISPREALAMDPQQRLLLEVSWELFERAGVDPVTTKGSRTGVYAGVSSQDYLSRMPRVPEGFEGYATTGSLTSVVSGRVAYTFGLEGPAVTVDTACSSSLVAMHLAAQALRQGECDLALAGGVTALTTPTAFAEFSRQRGLAPDGRCKSFAAGADGTGFSEGVGLVLLERLSDARRNGHRVLALIRGSAINQDGASNGLTAPNDVSQERVIRQALAGARLAPDQVDAVEAHGTGTSLGDPIEAHALLATYGQDRPGERPLWLGSLKSNIGHAQAAAGVAGVIKMVMALRHETLPVTLHIDEPTPHVEWEGGGVRLLTEPVPWPTGERPRRAGVSSFGISGTNAHLILEQAPEPSSPAASEEAVPEEPAAATPEESGTAMVPWVLSARGAQALRGQAAALVRRTADEPGPSIADVSWSLATTRSVFDHRAVAVGETRAELVAAVEALATGGTHPGLVHSGGAAVAGELGPVLVFPGQGSQWPGMGAELLSTSAVFAARVAECERALAPYVDWSLTDVLRGADGAADLGRVDVVQPVLWAVMVSLAAVWAGHGVRPAAVIGHSQGEIAAAVVAGALSLEDGAKVVALRSKALRRLAGGGAMASLGVSRERARTLLAGLGDRAVAVGVAAVNGPSSTVISGPPEQVAHVVAACREAGDRARPIEVDYASHSPQVDEIADELAEALAGVRPVASAVAFYSTVTVGRIDTTRLDTGYWVANLREPVRFADTVQALLADGHRVFIEGSTHPVLTVGMQESFEEAGVEAVTVPTLRRDHGGQARLLQSLALAFTAGVAVDWTTLHPTGPAAPRTVELPTYAFQRERYWLADLVSFDTASPADEEESRFWAAVEGEDLGALSETLNLPDGTGHRTSLGTVLPALSTWRRGRRERSAVDSWRHRVEWRPVPDTAPTTAGSWLVVHPKSASDGWTDACVRALGADGGQVYLLELDGDTDREGLAALLRSRYAEETPPTGVLSLLALDEGTPPLPGVAPGLTGTLTLLQALVDAAVPAPLWCATRGAVSIDDSDPLDAPHQAQLWGLGRVAALEHPDRWGGLVDLPASPDSLDARRLCALLTGACGEDEAALRPAGAYGRRLIPDPIGGRAPRRIWKPRGTVLITGAADGPAAHVARCLAADGAAHIVMLGPGGGDAPAAVELKAELDALGTGLTVADHAPADREATAHLLERVAQASGRIGTIVHTAASGELAPLMELTPRRLAEEIHAHLDDTGRPLDELCGMGPEDTVVYFSTVAASWGSKDHGSYAAATACLDALARRDRAEGRPTVSIAWGLWDLPYGGDATDVPYGGDTPDAPYGGDTPDTPDTPDAAETPSAPHTERSRRQGLSPLDPRLALTALRQALDHDDPSVTIADVRWERFAPLFTLARPSRLFDGVLAARQAIETARGPVEDTVGDEASALRRELGALPEDERGERLLALVRAHVAAVLHYPAPESVEPDRPFKELGFDSIAAVELRNRLRAATGLSLPTTVVFDYPTPRTLAGHLLTEVDPGEAGAAAHPVSGHLDELEAALAGLSAGDPRRAGLVNRLQALVWKYTATARESDEPEADEQDLTAATADEVFALIDRELGV</sequence>
<evidence type="ECO:0000256" key="5">
    <source>
        <dbReference type="ARBA" id="ARBA00023194"/>
    </source>
</evidence>
<feature type="compositionally biased region" description="Low complexity" evidence="8">
    <location>
        <begin position="1416"/>
        <end position="1440"/>
    </location>
</feature>
<dbReference type="SUPFAM" id="SSF101173">
    <property type="entry name" value="Docking domain B of the erythromycin polyketide synthase (DEBS)"/>
    <property type="match status" value="1"/>
</dbReference>
<dbReference type="PROSITE" id="PS50075">
    <property type="entry name" value="CARRIER"/>
    <property type="match status" value="1"/>
</dbReference>
<dbReference type="Gene3D" id="1.10.1200.10">
    <property type="entry name" value="ACP-like"/>
    <property type="match status" value="1"/>
</dbReference>
<dbReference type="InterPro" id="IPR050091">
    <property type="entry name" value="PKS_NRPS_Biosynth_Enz"/>
</dbReference>
<dbReference type="InterPro" id="IPR016036">
    <property type="entry name" value="Malonyl_transacylase_ACP-bd"/>
</dbReference>
<keyword evidence="4" id="KW-0808">Transferase</keyword>
<dbReference type="InterPro" id="IPR036291">
    <property type="entry name" value="NAD(P)-bd_dom_sf"/>
</dbReference>
<dbReference type="GO" id="GO:0031177">
    <property type="term" value="F:phosphopantetheine binding"/>
    <property type="evidence" value="ECO:0007669"/>
    <property type="project" value="InterPro"/>
</dbReference>
<feature type="domain" description="Carrier" evidence="9">
    <location>
        <begin position="1544"/>
        <end position="1619"/>
    </location>
</feature>
<dbReference type="Gene3D" id="6.10.140.1830">
    <property type="match status" value="1"/>
</dbReference>
<dbReference type="InterPro" id="IPR016035">
    <property type="entry name" value="Acyl_Trfase/lysoPLipase"/>
</dbReference>
<dbReference type="InterPro" id="IPR001227">
    <property type="entry name" value="Ac_transferase_dom_sf"/>
</dbReference>
<dbReference type="GO" id="GO:0004312">
    <property type="term" value="F:fatty acid synthase activity"/>
    <property type="evidence" value="ECO:0007669"/>
    <property type="project" value="TreeGrafter"/>
</dbReference>
<dbReference type="InterPro" id="IPR014030">
    <property type="entry name" value="Ketoacyl_synth_N"/>
</dbReference>
<proteinExistence type="predicted"/>
<feature type="domain" description="Ketosynthase family 3 (KS3)" evidence="10">
    <location>
        <begin position="34"/>
        <end position="466"/>
    </location>
</feature>
<protein>
    <submittedName>
        <fullName evidence="11">NigAVI</fullName>
    </submittedName>
</protein>
<dbReference type="InterPro" id="IPR009081">
    <property type="entry name" value="PP-bd_ACP"/>
</dbReference>
<dbReference type="InterPro" id="IPR041618">
    <property type="entry name" value="PKS_DE"/>
</dbReference>
<keyword evidence="2" id="KW-0596">Phosphopantetheine</keyword>